<evidence type="ECO:0000256" key="2">
    <source>
        <dbReference type="SAM" id="Phobius"/>
    </source>
</evidence>
<feature type="non-terminal residue" evidence="3">
    <location>
        <position position="215"/>
    </location>
</feature>
<feature type="transmembrane region" description="Helical" evidence="2">
    <location>
        <begin position="32"/>
        <end position="53"/>
    </location>
</feature>
<keyword evidence="2" id="KW-0812">Transmembrane</keyword>
<dbReference type="RefSeq" id="WP_208983676.1">
    <property type="nucleotide sequence ID" value="NZ_FRDM01000075.1"/>
</dbReference>
<reference evidence="3 4" key="1">
    <citation type="submission" date="2016-12" db="EMBL/GenBank/DDBJ databases">
        <authorList>
            <person name="Song W.-J."/>
            <person name="Kurnit D.M."/>
        </authorList>
    </citation>
    <scope>NUCLEOTIDE SEQUENCE [LARGE SCALE GENOMIC DNA]</scope>
    <source>
        <strain evidence="3 4">DSM 43162</strain>
    </source>
</reference>
<dbReference type="Proteomes" id="UP000184428">
    <property type="component" value="Unassembled WGS sequence"/>
</dbReference>
<protein>
    <submittedName>
        <fullName evidence="3">Uncharacterized protein</fullName>
    </submittedName>
</protein>
<evidence type="ECO:0000256" key="1">
    <source>
        <dbReference type="SAM" id="MobiDB-lite"/>
    </source>
</evidence>
<keyword evidence="2" id="KW-0472">Membrane</keyword>
<gene>
    <name evidence="3" type="ORF">SAMN05660350_04980</name>
</gene>
<name>A0A1M7V198_9ACTN</name>
<evidence type="ECO:0000313" key="4">
    <source>
        <dbReference type="Proteomes" id="UP000184428"/>
    </source>
</evidence>
<organism evidence="3 4">
    <name type="scientific">Geodermatophilus obscurus</name>
    <dbReference type="NCBI Taxonomy" id="1861"/>
    <lineage>
        <taxon>Bacteria</taxon>
        <taxon>Bacillati</taxon>
        <taxon>Actinomycetota</taxon>
        <taxon>Actinomycetes</taxon>
        <taxon>Geodermatophilales</taxon>
        <taxon>Geodermatophilaceae</taxon>
        <taxon>Geodermatophilus</taxon>
    </lineage>
</organism>
<dbReference type="AlphaFoldDB" id="A0A1M7V198"/>
<feature type="region of interest" description="Disordered" evidence="1">
    <location>
        <begin position="1"/>
        <end position="20"/>
    </location>
</feature>
<dbReference type="EMBL" id="FRDM01000075">
    <property type="protein sequence ID" value="SHN88988.1"/>
    <property type="molecule type" value="Genomic_DNA"/>
</dbReference>
<keyword evidence="2" id="KW-1133">Transmembrane helix</keyword>
<proteinExistence type="predicted"/>
<feature type="transmembrane region" description="Helical" evidence="2">
    <location>
        <begin position="59"/>
        <end position="77"/>
    </location>
</feature>
<sequence>MARPITVRRPPGRRLEGTAARAGRLAPPQVPWLRNAVLCLAAGVAALGAGLVFDRPAPGWLGLGAAVPLAALVAAHGKRTQLRHQLSDHLLQALAPLLGLRALDRRAVTLKRWSRGWPGMPARIVLRYAPGVDDGDAQWQAEVVTAVTRRLLERYEADLLDHRRCRMRLRLAAPVAEEVGAPAAQLRAERAIGELIGPTATITRTEFADGDLVLV</sequence>
<accession>A0A1M7V198</accession>
<evidence type="ECO:0000313" key="3">
    <source>
        <dbReference type="EMBL" id="SHN88988.1"/>
    </source>
</evidence>